<gene>
    <name evidence="2" type="ORF">CgunFtcFv8_021403</name>
</gene>
<proteinExistence type="predicted"/>
<evidence type="ECO:0000313" key="2">
    <source>
        <dbReference type="EMBL" id="KAK5925771.1"/>
    </source>
</evidence>
<accession>A0AAN8DMW8</accession>
<comment type="caution">
    <text evidence="2">The sequence shown here is derived from an EMBL/GenBank/DDBJ whole genome shotgun (WGS) entry which is preliminary data.</text>
</comment>
<dbReference type="AlphaFoldDB" id="A0AAN8DMW8"/>
<feature type="compositionally biased region" description="Basic and acidic residues" evidence="1">
    <location>
        <begin position="62"/>
        <end position="87"/>
    </location>
</feature>
<name>A0AAN8DMW8_CHAGU</name>
<evidence type="ECO:0000256" key="1">
    <source>
        <dbReference type="SAM" id="MobiDB-lite"/>
    </source>
</evidence>
<organism evidence="2 3">
    <name type="scientific">Champsocephalus gunnari</name>
    <name type="common">Mackerel icefish</name>
    <dbReference type="NCBI Taxonomy" id="52237"/>
    <lineage>
        <taxon>Eukaryota</taxon>
        <taxon>Metazoa</taxon>
        <taxon>Chordata</taxon>
        <taxon>Craniata</taxon>
        <taxon>Vertebrata</taxon>
        <taxon>Euteleostomi</taxon>
        <taxon>Actinopterygii</taxon>
        <taxon>Neopterygii</taxon>
        <taxon>Teleostei</taxon>
        <taxon>Neoteleostei</taxon>
        <taxon>Acanthomorphata</taxon>
        <taxon>Eupercaria</taxon>
        <taxon>Perciformes</taxon>
        <taxon>Notothenioidei</taxon>
        <taxon>Channichthyidae</taxon>
        <taxon>Champsocephalus</taxon>
    </lineage>
</organism>
<reference evidence="2 3" key="1">
    <citation type="journal article" date="2023" name="Mol. Biol. Evol.">
        <title>Genomics of Secondarily Temperate Adaptation in the Only Non-Antarctic Icefish.</title>
        <authorList>
            <person name="Rivera-Colon A.G."/>
            <person name="Rayamajhi N."/>
            <person name="Minhas B.F."/>
            <person name="Madrigal G."/>
            <person name="Bilyk K.T."/>
            <person name="Yoon V."/>
            <person name="Hune M."/>
            <person name="Gregory S."/>
            <person name="Cheng C.H.C."/>
            <person name="Catchen J.M."/>
        </authorList>
    </citation>
    <scope>NUCLEOTIDE SEQUENCE [LARGE SCALE GENOMIC DNA]</scope>
    <source>
        <tissue evidence="2">White muscle</tissue>
    </source>
</reference>
<sequence length="166" mass="17191">MAHRYILHPSGREEALLLSVSGERAPGPGEREGGEPGREPGGEPGLWEEVRGGSGRSNHSKQRGERGEDSRKEGPQSGEERLEDRLPCADQSASREGIRAERQAGGSAAAAAAAAAGNDGKESALPSSSSSSSLPPPKSPPLPSPPPSPAVCITNIRAKHDGKCFE</sequence>
<feature type="region of interest" description="Disordered" evidence="1">
    <location>
        <begin position="19"/>
        <end position="152"/>
    </location>
</feature>
<keyword evidence="3" id="KW-1185">Reference proteome</keyword>
<dbReference type="EMBL" id="JAURVH010001519">
    <property type="protein sequence ID" value="KAK5925771.1"/>
    <property type="molecule type" value="Genomic_DNA"/>
</dbReference>
<dbReference type="Proteomes" id="UP001331515">
    <property type="component" value="Unassembled WGS sequence"/>
</dbReference>
<feature type="compositionally biased region" description="Pro residues" evidence="1">
    <location>
        <begin position="134"/>
        <end position="149"/>
    </location>
</feature>
<protein>
    <submittedName>
        <fullName evidence="2">Uncharacterized protein</fullName>
    </submittedName>
</protein>
<feature type="compositionally biased region" description="Basic and acidic residues" evidence="1">
    <location>
        <begin position="29"/>
        <end position="41"/>
    </location>
</feature>
<evidence type="ECO:0000313" key="3">
    <source>
        <dbReference type="Proteomes" id="UP001331515"/>
    </source>
</evidence>
<feature type="compositionally biased region" description="Low complexity" evidence="1">
    <location>
        <begin position="104"/>
        <end position="133"/>
    </location>
</feature>